<dbReference type="RefSeq" id="WP_229932431.1">
    <property type="nucleotide sequence ID" value="NZ_CAJHOF010000004.1"/>
</dbReference>
<keyword evidence="4" id="KW-1185">Reference proteome</keyword>
<comment type="caution">
    <text evidence="3">The sequence shown here is derived from an EMBL/GenBank/DDBJ whole genome shotgun (WGS) entry which is preliminary data.</text>
</comment>
<evidence type="ECO:0000313" key="3">
    <source>
        <dbReference type="EMBL" id="CAD7287733.1"/>
    </source>
</evidence>
<name>A0ABM8Q4B9_9BACT</name>
<gene>
    <name evidence="3" type="ORF">LMG7974_00614</name>
</gene>
<accession>A0ABM8Q4B9</accession>
<dbReference type="EMBL" id="CAJHOF010000004">
    <property type="protein sequence ID" value="CAD7287733.1"/>
    <property type="molecule type" value="Genomic_DNA"/>
</dbReference>
<dbReference type="Pfam" id="PF04316">
    <property type="entry name" value="FlgM"/>
    <property type="match status" value="1"/>
</dbReference>
<evidence type="ECO:0000313" key="4">
    <source>
        <dbReference type="Proteomes" id="UP000789803"/>
    </source>
</evidence>
<dbReference type="Proteomes" id="UP000789803">
    <property type="component" value="Unassembled WGS sequence"/>
</dbReference>
<sequence length="66" mass="7262">MISSVNISSGLNPSLSNKNLVKKEPIAQQSEMVKNDKISEIAKQINEGSYELDMKKTARAILDTLV</sequence>
<dbReference type="InterPro" id="IPR035890">
    <property type="entry name" value="Anti-sigma-28_factor_FlgM_sf"/>
</dbReference>
<proteinExistence type="predicted"/>
<reference evidence="3 4" key="1">
    <citation type="submission" date="2020-11" db="EMBL/GenBank/DDBJ databases">
        <authorList>
            <person name="Peeters C."/>
        </authorList>
    </citation>
    <scope>NUCLEOTIDE SEQUENCE [LARGE SCALE GENOMIC DNA]</scope>
    <source>
        <strain evidence="3 4">LMG 7974</strain>
    </source>
</reference>
<organism evidence="3 4">
    <name type="scientific">Campylobacter majalis</name>
    <dbReference type="NCBI Taxonomy" id="2790656"/>
    <lineage>
        <taxon>Bacteria</taxon>
        <taxon>Pseudomonadati</taxon>
        <taxon>Campylobacterota</taxon>
        <taxon>Epsilonproteobacteria</taxon>
        <taxon>Campylobacterales</taxon>
        <taxon>Campylobacteraceae</taxon>
        <taxon>Campylobacter</taxon>
    </lineage>
</organism>
<evidence type="ECO:0000256" key="1">
    <source>
        <dbReference type="SAM" id="MobiDB-lite"/>
    </source>
</evidence>
<feature type="region of interest" description="Disordered" evidence="1">
    <location>
        <begin position="1"/>
        <end position="24"/>
    </location>
</feature>
<feature type="domain" description="Anti-sigma-28 factor FlgM C-terminal" evidence="2">
    <location>
        <begin position="24"/>
        <end position="63"/>
    </location>
</feature>
<protein>
    <recommendedName>
        <fullName evidence="2">Anti-sigma-28 factor FlgM C-terminal domain-containing protein</fullName>
    </recommendedName>
</protein>
<dbReference type="InterPro" id="IPR031316">
    <property type="entry name" value="FlgM_C"/>
</dbReference>
<evidence type="ECO:0000259" key="2">
    <source>
        <dbReference type="Pfam" id="PF04316"/>
    </source>
</evidence>
<feature type="compositionally biased region" description="Polar residues" evidence="1">
    <location>
        <begin position="1"/>
        <end position="19"/>
    </location>
</feature>
<dbReference type="SUPFAM" id="SSF101498">
    <property type="entry name" value="Anti-sigma factor FlgM"/>
    <property type="match status" value="1"/>
</dbReference>